<gene>
    <name evidence="3" type="ORF">UFOPK2754_00149</name>
</gene>
<evidence type="ECO:0000256" key="1">
    <source>
        <dbReference type="ARBA" id="ARBA00022801"/>
    </source>
</evidence>
<dbReference type="InterPro" id="IPR023365">
    <property type="entry name" value="Sortase_dom-sf"/>
</dbReference>
<dbReference type="SUPFAM" id="SSF63817">
    <property type="entry name" value="Sortase"/>
    <property type="match status" value="1"/>
</dbReference>
<name>A0A6J6RUM1_9ZZZZ</name>
<dbReference type="GO" id="GO:0016787">
    <property type="term" value="F:hydrolase activity"/>
    <property type="evidence" value="ECO:0007669"/>
    <property type="project" value="UniProtKB-KW"/>
</dbReference>
<dbReference type="Gene3D" id="2.40.260.10">
    <property type="entry name" value="Sortase"/>
    <property type="match status" value="1"/>
</dbReference>
<dbReference type="AlphaFoldDB" id="A0A6J6RUM1"/>
<feature type="region of interest" description="Disordered" evidence="2">
    <location>
        <begin position="24"/>
        <end position="44"/>
    </location>
</feature>
<dbReference type="Pfam" id="PF04203">
    <property type="entry name" value="Sortase"/>
    <property type="match status" value="1"/>
</dbReference>
<dbReference type="InterPro" id="IPR005754">
    <property type="entry name" value="Sortase"/>
</dbReference>
<dbReference type="CDD" id="cd05829">
    <property type="entry name" value="Sortase_F"/>
    <property type="match status" value="1"/>
</dbReference>
<organism evidence="3">
    <name type="scientific">freshwater metagenome</name>
    <dbReference type="NCBI Taxonomy" id="449393"/>
    <lineage>
        <taxon>unclassified sequences</taxon>
        <taxon>metagenomes</taxon>
        <taxon>ecological metagenomes</taxon>
    </lineage>
</organism>
<sequence>MIAACGGGSPTVASDSAVTDSAVTDSASSASGSGGASSPTTTAPTVARSPLAASIVAAGSILYDARDHVRGVPPASVTVGAIGVRDSPIVGVGVDENGAFAVPGVSQVGWYEFGPRPGDPGSSVLAGHIAFGGVDGVFRRLASTKVGGDVVVRFVDGSSVAFVVTRVERIDKDDLPAELFASSGPAQLVLISCGGAFNRDRQSYEDNIVVIARPTDWSTSR</sequence>
<proteinExistence type="predicted"/>
<dbReference type="EMBL" id="CAEZYR010000003">
    <property type="protein sequence ID" value="CAB4726047.1"/>
    <property type="molecule type" value="Genomic_DNA"/>
</dbReference>
<protein>
    <submittedName>
        <fullName evidence="3">Unannotated protein</fullName>
    </submittedName>
</protein>
<reference evidence="3" key="1">
    <citation type="submission" date="2020-05" db="EMBL/GenBank/DDBJ databases">
        <authorList>
            <person name="Chiriac C."/>
            <person name="Salcher M."/>
            <person name="Ghai R."/>
            <person name="Kavagutti S V."/>
        </authorList>
    </citation>
    <scope>NUCLEOTIDE SEQUENCE</scope>
</reference>
<dbReference type="InterPro" id="IPR042001">
    <property type="entry name" value="Sortase_F"/>
</dbReference>
<accession>A0A6J6RUM1</accession>
<evidence type="ECO:0000313" key="3">
    <source>
        <dbReference type="EMBL" id="CAB4726047.1"/>
    </source>
</evidence>
<evidence type="ECO:0000256" key="2">
    <source>
        <dbReference type="SAM" id="MobiDB-lite"/>
    </source>
</evidence>
<keyword evidence="1" id="KW-0378">Hydrolase</keyword>